<dbReference type="GO" id="GO:0020037">
    <property type="term" value="F:heme binding"/>
    <property type="evidence" value="ECO:0007669"/>
    <property type="project" value="InterPro"/>
</dbReference>
<evidence type="ECO:0000313" key="6">
    <source>
        <dbReference type="WBParaSite" id="HPBE_0001929901-mRNA-1"/>
    </source>
</evidence>
<dbReference type="Proteomes" id="UP000050761">
    <property type="component" value="Unassembled WGS sequence"/>
</dbReference>
<dbReference type="SUPFAM" id="SSF48264">
    <property type="entry name" value="Cytochrome P450"/>
    <property type="match status" value="1"/>
</dbReference>
<dbReference type="GO" id="GO:0016712">
    <property type="term" value="F:oxidoreductase activity, acting on paired donors, with incorporation or reduction of molecular oxygen, reduced flavin or flavoprotein as one donor, and incorporation of one atom of oxygen"/>
    <property type="evidence" value="ECO:0007669"/>
    <property type="project" value="TreeGrafter"/>
</dbReference>
<dbReference type="InterPro" id="IPR050182">
    <property type="entry name" value="Cytochrome_P450_fam2"/>
</dbReference>
<dbReference type="GO" id="GO:0006082">
    <property type="term" value="P:organic acid metabolic process"/>
    <property type="evidence" value="ECO:0007669"/>
    <property type="project" value="TreeGrafter"/>
</dbReference>
<dbReference type="PANTHER" id="PTHR24300:SF369">
    <property type="entry name" value="CYTOCHROME P450 FAMILY"/>
    <property type="match status" value="1"/>
</dbReference>
<dbReference type="Gene3D" id="1.10.630.10">
    <property type="entry name" value="Cytochrome P450"/>
    <property type="match status" value="2"/>
</dbReference>
<keyword evidence="4" id="KW-0503">Monooxygenase</keyword>
<accession>A0A183GB52</accession>
<dbReference type="PANTHER" id="PTHR24300">
    <property type="entry name" value="CYTOCHROME P450 508A4-RELATED"/>
    <property type="match status" value="1"/>
</dbReference>
<evidence type="ECO:0000313" key="5">
    <source>
        <dbReference type="Proteomes" id="UP000050761"/>
    </source>
</evidence>
<dbReference type="GO" id="GO:0006805">
    <property type="term" value="P:xenobiotic metabolic process"/>
    <property type="evidence" value="ECO:0007669"/>
    <property type="project" value="TreeGrafter"/>
</dbReference>
<keyword evidence="5" id="KW-1185">Reference proteome</keyword>
<dbReference type="InterPro" id="IPR036396">
    <property type="entry name" value="Cyt_P450_sf"/>
</dbReference>
<dbReference type="PRINTS" id="PR00385">
    <property type="entry name" value="P450"/>
</dbReference>
<sequence>LLTLYFYEPGYDAFGMWKRKYDRPAIVLADYELMKETLVKNGAAYTGRQEVPLSRMLRGGEYGIVDTSGALWQQHRRFAIQVFRDFGMGKDMMQNRILEEVSDFLKKCKQSADDPLDLRNHIDMAVGNNQLRKVCFDLWLAGMETTSNTLYWGILYILLDSGVQKAIHDELDIKIGSDRLITMADRSKLHYMNAAITEIQRLANLLPMNVLHETTCDVEIEGYSIPKGTLVLPQISTVMYDEEVR</sequence>
<comment type="similarity">
    <text evidence="1">Belongs to the cytochrome P450 family.</text>
</comment>
<keyword evidence="3" id="KW-0408">Iron</keyword>
<reference evidence="6" key="1">
    <citation type="submission" date="2019-09" db="UniProtKB">
        <authorList>
            <consortium name="WormBaseParasite"/>
        </authorList>
    </citation>
    <scope>IDENTIFICATION</scope>
</reference>
<dbReference type="InterPro" id="IPR001128">
    <property type="entry name" value="Cyt_P450"/>
</dbReference>
<dbReference type="AlphaFoldDB" id="A0A183GB52"/>
<dbReference type="GO" id="GO:0005506">
    <property type="term" value="F:iron ion binding"/>
    <property type="evidence" value="ECO:0007669"/>
    <property type="project" value="InterPro"/>
</dbReference>
<dbReference type="GO" id="GO:0005737">
    <property type="term" value="C:cytoplasm"/>
    <property type="evidence" value="ECO:0007669"/>
    <property type="project" value="TreeGrafter"/>
</dbReference>
<organism evidence="5 6">
    <name type="scientific">Heligmosomoides polygyrus</name>
    <name type="common">Parasitic roundworm</name>
    <dbReference type="NCBI Taxonomy" id="6339"/>
    <lineage>
        <taxon>Eukaryota</taxon>
        <taxon>Metazoa</taxon>
        <taxon>Ecdysozoa</taxon>
        <taxon>Nematoda</taxon>
        <taxon>Chromadorea</taxon>
        <taxon>Rhabditida</taxon>
        <taxon>Rhabditina</taxon>
        <taxon>Rhabditomorpha</taxon>
        <taxon>Strongyloidea</taxon>
        <taxon>Heligmosomidae</taxon>
        <taxon>Heligmosomoides</taxon>
    </lineage>
</organism>
<evidence type="ECO:0000256" key="2">
    <source>
        <dbReference type="ARBA" id="ARBA00022723"/>
    </source>
</evidence>
<evidence type="ECO:0000256" key="1">
    <source>
        <dbReference type="ARBA" id="ARBA00010617"/>
    </source>
</evidence>
<proteinExistence type="inferred from homology"/>
<dbReference type="WBParaSite" id="HPBE_0001929901-mRNA-1">
    <property type="protein sequence ID" value="HPBE_0001929901-mRNA-1"/>
    <property type="gene ID" value="HPBE_0001929901"/>
</dbReference>
<keyword evidence="4" id="KW-0560">Oxidoreductase</keyword>
<name>A0A183GB52_HELPZ</name>
<protein>
    <submittedName>
        <fullName evidence="6">Cytochrome P450</fullName>
    </submittedName>
</protein>
<keyword evidence="2" id="KW-0479">Metal-binding</keyword>
<evidence type="ECO:0000256" key="4">
    <source>
        <dbReference type="ARBA" id="ARBA00023033"/>
    </source>
</evidence>
<evidence type="ECO:0000256" key="3">
    <source>
        <dbReference type="ARBA" id="ARBA00023004"/>
    </source>
</evidence>
<dbReference type="Pfam" id="PF00067">
    <property type="entry name" value="p450"/>
    <property type="match status" value="2"/>
</dbReference>